<dbReference type="AlphaFoldDB" id="A0AAV9V404"/>
<gene>
    <name evidence="2" type="ORF">TWF696_005418</name>
</gene>
<keyword evidence="3" id="KW-1185">Reference proteome</keyword>
<evidence type="ECO:0000256" key="1">
    <source>
        <dbReference type="SAM" id="MobiDB-lite"/>
    </source>
</evidence>
<comment type="caution">
    <text evidence="2">The sequence shown here is derived from an EMBL/GenBank/DDBJ whole genome shotgun (WGS) entry which is preliminary data.</text>
</comment>
<feature type="region of interest" description="Disordered" evidence="1">
    <location>
        <begin position="209"/>
        <end position="233"/>
    </location>
</feature>
<accession>A0AAV9V404</accession>
<protein>
    <submittedName>
        <fullName evidence="2">Uncharacterized protein</fullName>
    </submittedName>
</protein>
<feature type="region of interest" description="Disordered" evidence="1">
    <location>
        <begin position="145"/>
        <end position="168"/>
    </location>
</feature>
<organism evidence="2 3">
    <name type="scientific">Orbilia brochopaga</name>
    <dbReference type="NCBI Taxonomy" id="3140254"/>
    <lineage>
        <taxon>Eukaryota</taxon>
        <taxon>Fungi</taxon>
        <taxon>Dikarya</taxon>
        <taxon>Ascomycota</taxon>
        <taxon>Pezizomycotina</taxon>
        <taxon>Orbiliomycetes</taxon>
        <taxon>Orbiliales</taxon>
        <taxon>Orbiliaceae</taxon>
        <taxon>Orbilia</taxon>
    </lineage>
</organism>
<name>A0AAV9V404_9PEZI</name>
<feature type="compositionally biased region" description="Low complexity" evidence="1">
    <location>
        <begin position="209"/>
        <end position="223"/>
    </location>
</feature>
<dbReference type="EMBL" id="JAVHNQ010000003">
    <property type="protein sequence ID" value="KAK6353454.1"/>
    <property type="molecule type" value="Genomic_DNA"/>
</dbReference>
<sequence>MAAALFTQSCSVASNLYATAISSLNTSFPTLLPSSPSAPIDLARFSVYGLNILNTQQLFSSPLPFALASIGTFNIRVSLPPVHAWMPSEIPLEQLSFWQVAHALLFIGTVGVLSWMLDSHHSDDDVCTIAAKNISTVADAVATAASSKKAEDPAAVEPSPRPRRRRPTLETIATLIKLEDVHRTSRRRKSCSPIPPSLFLPHCNSSSSSLNATLPSSAPASPTDVHGQLIPPAEGTSTKLLKREMTRRRRKSIGVPGEVLQQQLAEVAEYDARVRINVEAAQQRREGSWRTKLLLGLRVPVRWTMN</sequence>
<proteinExistence type="predicted"/>
<reference evidence="2 3" key="1">
    <citation type="submission" date="2019-10" db="EMBL/GenBank/DDBJ databases">
        <authorList>
            <person name="Palmer J.M."/>
        </authorList>
    </citation>
    <scope>NUCLEOTIDE SEQUENCE [LARGE SCALE GENOMIC DNA]</scope>
    <source>
        <strain evidence="2 3">TWF696</strain>
    </source>
</reference>
<dbReference type="Proteomes" id="UP001375240">
    <property type="component" value="Unassembled WGS sequence"/>
</dbReference>
<evidence type="ECO:0000313" key="2">
    <source>
        <dbReference type="EMBL" id="KAK6353454.1"/>
    </source>
</evidence>
<evidence type="ECO:0000313" key="3">
    <source>
        <dbReference type="Proteomes" id="UP001375240"/>
    </source>
</evidence>